<feature type="compositionally biased region" description="Polar residues" evidence="1">
    <location>
        <begin position="30"/>
        <end position="46"/>
    </location>
</feature>
<evidence type="ECO:0000256" key="1">
    <source>
        <dbReference type="SAM" id="MobiDB-lite"/>
    </source>
</evidence>
<evidence type="ECO:0000313" key="3">
    <source>
        <dbReference type="Proteomes" id="UP001178322"/>
    </source>
</evidence>
<proteinExistence type="predicted"/>
<dbReference type="RefSeq" id="WP_283872369.1">
    <property type="nucleotide sequence ID" value="NZ_CP126101.1"/>
</dbReference>
<organism evidence="2 3">
    <name type="scientific">Lysinibacillus pakistanensis</name>
    <dbReference type="NCBI Taxonomy" id="759811"/>
    <lineage>
        <taxon>Bacteria</taxon>
        <taxon>Bacillati</taxon>
        <taxon>Bacillota</taxon>
        <taxon>Bacilli</taxon>
        <taxon>Bacillales</taxon>
        <taxon>Bacillaceae</taxon>
        <taxon>Lysinibacillus</taxon>
    </lineage>
</organism>
<dbReference type="AlphaFoldDB" id="A0AAX3X3D1"/>
<protein>
    <submittedName>
        <fullName evidence="2">Uncharacterized protein</fullName>
    </submittedName>
</protein>
<sequence>MAFNFQSLKDAIYDYIPTFWRAKVDDPEGDNSSKGTKFTPSRANNIETGIDKAHERITQIVEYLEGEEQTIKKLFFEFLLLKASVTSGLTTNILSEDFSNANSFNLKEGVFDAQNKRIYLP</sequence>
<feature type="region of interest" description="Disordered" evidence="1">
    <location>
        <begin position="24"/>
        <end position="46"/>
    </location>
</feature>
<evidence type="ECO:0000313" key="2">
    <source>
        <dbReference type="EMBL" id="WHY53877.1"/>
    </source>
</evidence>
<gene>
    <name evidence="2" type="ORF">QNH24_11755</name>
</gene>
<dbReference type="Proteomes" id="UP001178322">
    <property type="component" value="Chromosome"/>
</dbReference>
<accession>A0AAX3X3D1</accession>
<reference evidence="2" key="1">
    <citation type="submission" date="2023-05" db="EMBL/GenBank/DDBJ databases">
        <title>Comparative genomics of Bacillaceae isolates and their secondary metabolite potential.</title>
        <authorList>
            <person name="Song L."/>
            <person name="Nielsen L.J."/>
            <person name="Mohite O."/>
            <person name="Xu X."/>
            <person name="Weber T."/>
            <person name="Kovacs A.T."/>
        </authorList>
    </citation>
    <scope>NUCLEOTIDE SEQUENCE</scope>
    <source>
        <strain evidence="2">LY1</strain>
    </source>
</reference>
<dbReference type="EMBL" id="CP126101">
    <property type="protein sequence ID" value="WHY53877.1"/>
    <property type="molecule type" value="Genomic_DNA"/>
</dbReference>
<name>A0AAX3X3D1_9BACI</name>